<evidence type="ECO:0000313" key="7">
    <source>
        <dbReference type="EMBL" id="TPG80075.1"/>
    </source>
</evidence>
<evidence type="ECO:0000259" key="6">
    <source>
        <dbReference type="Pfam" id="PF00294"/>
    </source>
</evidence>
<dbReference type="Proteomes" id="UP000320914">
    <property type="component" value="Unassembled WGS sequence"/>
</dbReference>
<sequence>MVLPRAVVFGEALTDLVQGVPGQWKGYPGGAPWNVARALSRLGVSSAFAGSISTDSLGDEIAWQSEEAGLDMRFIQRVDQDPLVAIVPSSRPPRYFFAGEADLFFDPDLMPKGWSNQAELCHFSCISLARQPLADRLVKIAQQAKEAGKRISYDPNWRNLMDSHYREQTFPTMTTLADMIKLSDEDLRHIYPGLTEHQAMDELRALNPQAQILFTRGEHGMILHTPNSQLEQLAIAVKVEDTVGAGDACMAGWLAAELLGIADLGERLRFSAACASVSCRHAGAHAPALADVEGLLELLTHT</sequence>
<evidence type="ECO:0000256" key="4">
    <source>
        <dbReference type="ARBA" id="ARBA00022777"/>
    </source>
</evidence>
<dbReference type="InterPro" id="IPR050306">
    <property type="entry name" value="PfkB_Carbo_kinase"/>
</dbReference>
<evidence type="ECO:0000256" key="5">
    <source>
        <dbReference type="ARBA" id="ARBA00022840"/>
    </source>
</evidence>
<dbReference type="PANTHER" id="PTHR43085">
    <property type="entry name" value="HEXOKINASE FAMILY MEMBER"/>
    <property type="match status" value="1"/>
</dbReference>
<protein>
    <submittedName>
        <fullName evidence="7">Carbohydrate kinase</fullName>
    </submittedName>
</protein>
<evidence type="ECO:0000256" key="2">
    <source>
        <dbReference type="ARBA" id="ARBA00022679"/>
    </source>
</evidence>
<dbReference type="Gene3D" id="3.40.1190.20">
    <property type="match status" value="1"/>
</dbReference>
<dbReference type="CDD" id="cd01167">
    <property type="entry name" value="bac_FRK"/>
    <property type="match status" value="1"/>
</dbReference>
<dbReference type="GO" id="GO:0016301">
    <property type="term" value="F:kinase activity"/>
    <property type="evidence" value="ECO:0007669"/>
    <property type="project" value="UniProtKB-KW"/>
</dbReference>
<keyword evidence="5" id="KW-0067">ATP-binding</keyword>
<feature type="domain" description="Carbohydrate kinase PfkB" evidence="6">
    <location>
        <begin position="6"/>
        <end position="287"/>
    </location>
</feature>
<accession>A0A502I1H5</accession>
<dbReference type="PANTHER" id="PTHR43085:SF1">
    <property type="entry name" value="PSEUDOURIDINE KINASE-RELATED"/>
    <property type="match status" value="1"/>
</dbReference>
<name>A0A502I1H5_9PSED</name>
<dbReference type="EMBL" id="RCZA01000010">
    <property type="protein sequence ID" value="TPG80075.1"/>
    <property type="molecule type" value="Genomic_DNA"/>
</dbReference>
<gene>
    <name evidence="7" type="ORF">EAH74_22905</name>
</gene>
<dbReference type="Pfam" id="PF00294">
    <property type="entry name" value="PfkB"/>
    <property type="match status" value="1"/>
</dbReference>
<evidence type="ECO:0000256" key="1">
    <source>
        <dbReference type="ARBA" id="ARBA00010688"/>
    </source>
</evidence>
<dbReference type="SUPFAM" id="SSF53613">
    <property type="entry name" value="Ribokinase-like"/>
    <property type="match status" value="1"/>
</dbReference>
<comment type="similarity">
    <text evidence="1">Belongs to the carbohydrate kinase PfkB family.</text>
</comment>
<comment type="caution">
    <text evidence="7">The sequence shown here is derived from an EMBL/GenBank/DDBJ whole genome shotgun (WGS) entry which is preliminary data.</text>
</comment>
<dbReference type="RefSeq" id="WP_140681249.1">
    <property type="nucleotide sequence ID" value="NZ_RCZA01000010.1"/>
</dbReference>
<proteinExistence type="inferred from homology"/>
<keyword evidence="2" id="KW-0808">Transferase</keyword>
<dbReference type="AlphaFoldDB" id="A0A502I1H5"/>
<dbReference type="GO" id="GO:0005524">
    <property type="term" value="F:ATP binding"/>
    <property type="evidence" value="ECO:0007669"/>
    <property type="project" value="UniProtKB-KW"/>
</dbReference>
<keyword evidence="3" id="KW-0547">Nucleotide-binding</keyword>
<organism evidence="7 8">
    <name type="scientific">Pseudomonas mandelii</name>
    <dbReference type="NCBI Taxonomy" id="75612"/>
    <lineage>
        <taxon>Bacteria</taxon>
        <taxon>Pseudomonadati</taxon>
        <taxon>Pseudomonadota</taxon>
        <taxon>Gammaproteobacteria</taxon>
        <taxon>Pseudomonadales</taxon>
        <taxon>Pseudomonadaceae</taxon>
        <taxon>Pseudomonas</taxon>
    </lineage>
</organism>
<evidence type="ECO:0000313" key="8">
    <source>
        <dbReference type="Proteomes" id="UP000320914"/>
    </source>
</evidence>
<reference evidence="7 8" key="1">
    <citation type="journal article" date="2019" name="Environ. Microbiol.">
        <title>Species interactions and distinct microbial communities in high Arctic permafrost affected cryosols are associated with the CH4 and CO2 gas fluxes.</title>
        <authorList>
            <person name="Altshuler I."/>
            <person name="Hamel J."/>
            <person name="Turney S."/>
            <person name="Magnuson E."/>
            <person name="Levesque R."/>
            <person name="Greer C."/>
            <person name="Whyte L.G."/>
        </authorList>
    </citation>
    <scope>NUCLEOTIDE SEQUENCE [LARGE SCALE GENOMIC DNA]</scope>
    <source>
        <strain evidence="7 8">OWC5</strain>
    </source>
</reference>
<dbReference type="InterPro" id="IPR029056">
    <property type="entry name" value="Ribokinase-like"/>
</dbReference>
<dbReference type="InterPro" id="IPR011611">
    <property type="entry name" value="PfkB_dom"/>
</dbReference>
<evidence type="ECO:0000256" key="3">
    <source>
        <dbReference type="ARBA" id="ARBA00022741"/>
    </source>
</evidence>
<keyword evidence="4 7" id="KW-0418">Kinase</keyword>